<keyword evidence="1" id="KW-0472">Membrane</keyword>
<evidence type="ECO:0000313" key="3">
    <source>
        <dbReference type="Proteomes" id="UP001217089"/>
    </source>
</evidence>
<dbReference type="Pfam" id="PF08238">
    <property type="entry name" value="Sel1"/>
    <property type="match status" value="2"/>
</dbReference>
<evidence type="ECO:0000313" key="2">
    <source>
        <dbReference type="EMBL" id="KAJ8303047.1"/>
    </source>
</evidence>
<dbReference type="SMART" id="SM00671">
    <property type="entry name" value="SEL1"/>
    <property type="match status" value="2"/>
</dbReference>
<dbReference type="Proteomes" id="UP001217089">
    <property type="component" value="Unassembled WGS sequence"/>
</dbReference>
<name>A0ABQ9EGJ9_TEGGR</name>
<gene>
    <name evidence="2" type="ORF">KUTeg_019443</name>
</gene>
<keyword evidence="3" id="KW-1185">Reference proteome</keyword>
<keyword evidence="1" id="KW-0812">Transmembrane</keyword>
<dbReference type="InterPro" id="IPR052748">
    <property type="entry name" value="ISR_Activator"/>
</dbReference>
<dbReference type="EMBL" id="JARBDR010000917">
    <property type="protein sequence ID" value="KAJ8303047.1"/>
    <property type="molecule type" value="Genomic_DNA"/>
</dbReference>
<dbReference type="InterPro" id="IPR011990">
    <property type="entry name" value="TPR-like_helical_dom_sf"/>
</dbReference>
<keyword evidence="1" id="KW-1133">Transmembrane helix</keyword>
<dbReference type="SUPFAM" id="SSF81901">
    <property type="entry name" value="HCP-like"/>
    <property type="match status" value="1"/>
</dbReference>
<feature type="transmembrane region" description="Helical" evidence="1">
    <location>
        <begin position="50"/>
        <end position="70"/>
    </location>
</feature>
<reference evidence="2 3" key="1">
    <citation type="submission" date="2022-12" db="EMBL/GenBank/DDBJ databases">
        <title>Chromosome-level genome of Tegillarca granosa.</title>
        <authorList>
            <person name="Kim J."/>
        </authorList>
    </citation>
    <scope>NUCLEOTIDE SEQUENCE [LARGE SCALE GENOMIC DNA]</scope>
    <source>
        <strain evidence="2">Teg-2019</strain>
        <tissue evidence="2">Adductor muscle</tissue>
    </source>
</reference>
<dbReference type="PANTHER" id="PTHR45011:SF1">
    <property type="entry name" value="DAP3-BINDING CELL DEATH ENHANCER 1"/>
    <property type="match status" value="1"/>
</dbReference>
<protein>
    <submittedName>
        <fullName evidence="2">Uncharacterized protein</fullName>
    </submittedName>
</protein>
<accession>A0ABQ9EGJ9</accession>
<organism evidence="2 3">
    <name type="scientific">Tegillarca granosa</name>
    <name type="common">Malaysian cockle</name>
    <name type="synonym">Anadara granosa</name>
    <dbReference type="NCBI Taxonomy" id="220873"/>
    <lineage>
        <taxon>Eukaryota</taxon>
        <taxon>Metazoa</taxon>
        <taxon>Spiralia</taxon>
        <taxon>Lophotrochozoa</taxon>
        <taxon>Mollusca</taxon>
        <taxon>Bivalvia</taxon>
        <taxon>Autobranchia</taxon>
        <taxon>Pteriomorphia</taxon>
        <taxon>Arcoida</taxon>
        <taxon>Arcoidea</taxon>
        <taxon>Arcidae</taxon>
        <taxon>Tegillarca</taxon>
    </lineage>
</organism>
<comment type="caution">
    <text evidence="2">The sequence shown here is derived from an EMBL/GenBank/DDBJ whole genome shotgun (WGS) entry which is preliminary data.</text>
</comment>
<dbReference type="Gene3D" id="1.25.40.10">
    <property type="entry name" value="Tetratricopeptide repeat domain"/>
    <property type="match status" value="1"/>
</dbReference>
<sequence>MAATEPLLGESELRHRWQPQNDPDWDPDLPYGGKVYLARKKKPDPMHVRVAEAVVIILTLSFAFYAYFYFDHLHFRVTHAYAWMGFPQAQHQVGQRYLNGKGVEKHGGKAMEWFKKAADQGHPHAKYNLAIGHLKGYKTPLKPGEAHELIAHAAANGVKEAHRVLNEVCSRGGCKD</sequence>
<dbReference type="InterPro" id="IPR006597">
    <property type="entry name" value="Sel1-like"/>
</dbReference>
<proteinExistence type="predicted"/>
<dbReference type="PANTHER" id="PTHR45011">
    <property type="entry name" value="DAP3-BINDING CELL DEATH ENHANCER 1"/>
    <property type="match status" value="1"/>
</dbReference>
<evidence type="ECO:0000256" key="1">
    <source>
        <dbReference type="SAM" id="Phobius"/>
    </source>
</evidence>